<name>A0A060SXE9_BLAAD</name>
<feature type="domain" description="CBS" evidence="5">
    <location>
        <begin position="247"/>
        <end position="304"/>
    </location>
</feature>
<keyword evidence="2" id="KW-0129">CBS domain</keyword>
<keyword evidence="4" id="KW-1133">Transmembrane helix</keyword>
<dbReference type="PhylomeDB" id="A0A060SXE9"/>
<feature type="compositionally biased region" description="Basic residues" evidence="3">
    <location>
        <begin position="56"/>
        <end position="67"/>
    </location>
</feature>
<dbReference type="CDD" id="cd17781">
    <property type="entry name" value="CBS_pair_MUG70_1"/>
    <property type="match status" value="1"/>
</dbReference>
<gene>
    <name evidence="7" type="ORF">GNLVRS02_ARAD1A08844g</name>
</gene>
<dbReference type="InterPro" id="IPR053793">
    <property type="entry name" value="PB1-like"/>
</dbReference>
<feature type="domain" description="CBS" evidence="5">
    <location>
        <begin position="77"/>
        <end position="135"/>
    </location>
</feature>
<feature type="compositionally biased region" description="Basic and acidic residues" evidence="3">
    <location>
        <begin position="392"/>
        <end position="411"/>
    </location>
</feature>
<dbReference type="InterPro" id="IPR000270">
    <property type="entry name" value="PB1_dom"/>
</dbReference>
<reference evidence="7" key="1">
    <citation type="submission" date="2014-02" db="EMBL/GenBank/DDBJ databases">
        <authorList>
            <person name="Genoscope - CEA"/>
        </authorList>
    </citation>
    <scope>NUCLEOTIDE SEQUENCE</scope>
    <source>
        <strain evidence="7">LS3</strain>
    </source>
</reference>
<evidence type="ECO:0000256" key="2">
    <source>
        <dbReference type="PROSITE-ProRule" id="PRU00703"/>
    </source>
</evidence>
<dbReference type="Pfam" id="PF00564">
    <property type="entry name" value="PB1"/>
    <property type="match status" value="1"/>
</dbReference>
<proteinExistence type="predicted"/>
<sequence length="607" mass="66316">MSTRKNKKQQQGTDSPSSSLFDSASNTGSPITDGRRRQQKRDEQIRKKLESELSKRRNQVGKQKQVKRPPPGTVLSLRPSPPLTMKYTTTIHEAAQYMSAKRENCVLVLDDEESICGIFTAKDLAFKIVGSGLDAKSHTIEDIMTANPMCASTDTNATEALNLMVSKGFRHLPVMDENQNVAGVLDITKCFFEAMQKLERAYASSRKLHDALEGVQSELGPNQPSHIISYVEALKQRTEGPDLESVLGAGSPVFVDVRTSVAEAATLMKEHRTTAVLVTDHDSIAGIFTSKDVVLRVLAAGLDPRNCSVVRVMTPQPDFAPKSMSIQSALRKMHEGHYLNLPVMGDDNEVVGIVDVLKLTYATLEQINSMNTGEGEGPAWNKFWMSLENDTESAHSDHRRSSTPFSERRSNAPDLDMPNSPMEVSSQELAQFNIGDGIGPGPEDSVSRQGQRLVSFPFKFKAPSGRVHRVTVTTETTLSEFRTAVAEKLTNSEVDTLGGKGQVDEEDKLIQPGFAVSYIDDEGDPVAITTCQDLVDAVNICRACNLDKGDLYVHHPDTQVEVEAKPLKKASQQADQLVPGVANELLLPGAIAALAASILVVFAFKKK</sequence>
<feature type="domain" description="PB1" evidence="6">
    <location>
        <begin position="451"/>
        <end position="556"/>
    </location>
</feature>
<feature type="domain" description="CBS" evidence="5">
    <location>
        <begin position="313"/>
        <end position="370"/>
    </location>
</feature>
<dbReference type="SMART" id="SM00116">
    <property type="entry name" value="CBS"/>
    <property type="match status" value="4"/>
</dbReference>
<evidence type="ECO:0000259" key="6">
    <source>
        <dbReference type="PROSITE" id="PS51745"/>
    </source>
</evidence>
<evidence type="ECO:0000256" key="4">
    <source>
        <dbReference type="SAM" id="Phobius"/>
    </source>
</evidence>
<dbReference type="SUPFAM" id="SSF54631">
    <property type="entry name" value="CBS-domain pair"/>
    <property type="match status" value="2"/>
</dbReference>
<accession>A0A060SXE9</accession>
<protein>
    <submittedName>
        <fullName evidence="7">ARAD1A08844p</fullName>
    </submittedName>
</protein>
<keyword evidence="1" id="KW-0677">Repeat</keyword>
<feature type="region of interest" description="Disordered" evidence="3">
    <location>
        <begin position="1"/>
        <end position="83"/>
    </location>
</feature>
<keyword evidence="4" id="KW-0812">Transmembrane</keyword>
<dbReference type="AlphaFoldDB" id="A0A060SXE9"/>
<feature type="compositionally biased region" description="Basic and acidic residues" evidence="3">
    <location>
        <begin position="33"/>
        <end position="55"/>
    </location>
</feature>
<dbReference type="PANTHER" id="PTHR48108">
    <property type="entry name" value="CBS DOMAIN-CONTAINING PROTEIN CBSX2, CHLOROPLASTIC"/>
    <property type="match status" value="1"/>
</dbReference>
<feature type="domain" description="CBS" evidence="5">
    <location>
        <begin position="144"/>
        <end position="200"/>
    </location>
</feature>
<evidence type="ECO:0000313" key="7">
    <source>
        <dbReference type="EMBL" id="CDP33413.1"/>
    </source>
</evidence>
<evidence type="ECO:0000256" key="1">
    <source>
        <dbReference type="ARBA" id="ARBA00022737"/>
    </source>
</evidence>
<feature type="region of interest" description="Disordered" evidence="3">
    <location>
        <begin position="391"/>
        <end position="420"/>
    </location>
</feature>
<organism evidence="7">
    <name type="scientific">Blastobotrys adeninivorans</name>
    <name type="common">Yeast</name>
    <name type="synonym">Arxula adeninivorans</name>
    <dbReference type="NCBI Taxonomy" id="409370"/>
    <lineage>
        <taxon>Eukaryota</taxon>
        <taxon>Fungi</taxon>
        <taxon>Dikarya</taxon>
        <taxon>Ascomycota</taxon>
        <taxon>Saccharomycotina</taxon>
        <taxon>Dipodascomycetes</taxon>
        <taxon>Dipodascales</taxon>
        <taxon>Trichomonascaceae</taxon>
        <taxon>Blastobotrys</taxon>
    </lineage>
</organism>
<dbReference type="PANTHER" id="PTHR48108:SF26">
    <property type="entry name" value="CBS DOMAIN-CONTAINING PROTEIN DDB_G0289609"/>
    <property type="match status" value="1"/>
</dbReference>
<dbReference type="InterPro" id="IPR051462">
    <property type="entry name" value="CBS_domain-containing"/>
</dbReference>
<feature type="transmembrane region" description="Helical" evidence="4">
    <location>
        <begin position="585"/>
        <end position="604"/>
    </location>
</feature>
<dbReference type="Pfam" id="PF00571">
    <property type="entry name" value="CBS"/>
    <property type="match status" value="4"/>
</dbReference>
<dbReference type="CDD" id="cd17782">
    <property type="entry name" value="CBS_pair_MUG70_2"/>
    <property type="match status" value="1"/>
</dbReference>
<dbReference type="SUPFAM" id="SSF54277">
    <property type="entry name" value="CAD &amp; PB1 domains"/>
    <property type="match status" value="1"/>
</dbReference>
<dbReference type="PROSITE" id="PS51371">
    <property type="entry name" value="CBS"/>
    <property type="match status" value="4"/>
</dbReference>
<feature type="compositionally biased region" description="Low complexity" evidence="3">
    <location>
        <begin position="15"/>
        <end position="25"/>
    </location>
</feature>
<dbReference type="EMBL" id="HG937691">
    <property type="protein sequence ID" value="CDP33413.1"/>
    <property type="molecule type" value="Genomic_DNA"/>
</dbReference>
<dbReference type="Gene3D" id="3.10.580.10">
    <property type="entry name" value="CBS-domain"/>
    <property type="match status" value="2"/>
</dbReference>
<reference evidence="7" key="2">
    <citation type="submission" date="2014-06" db="EMBL/GenBank/DDBJ databases">
        <title>The complete genome of Blastobotrys (Arxula) adeninivorans LS3 - a yeast of biotechnological interest.</title>
        <authorList>
            <person name="Kunze G."/>
            <person name="Gaillardin C."/>
            <person name="Czernicka M."/>
            <person name="Durrens P."/>
            <person name="Martin T."/>
            <person name="Boer E."/>
            <person name="Gabaldon T."/>
            <person name="Cruz J."/>
            <person name="Talla E."/>
            <person name="Marck C."/>
            <person name="Goffeau A."/>
            <person name="Barbe V."/>
            <person name="Baret P."/>
            <person name="Baronian K."/>
            <person name="Beier S."/>
            <person name="Bleykasten C."/>
            <person name="Bode R."/>
            <person name="Casaregola S."/>
            <person name="Despons L."/>
            <person name="Fairhead C."/>
            <person name="Giersberg M."/>
            <person name="Gierski P."/>
            <person name="Hahnel U."/>
            <person name="Hartmann A."/>
            <person name="Jankowska D."/>
            <person name="Jubin C."/>
            <person name="Jung P."/>
            <person name="Lafontaine I."/>
            <person name="Leh-Louis V."/>
            <person name="Lemaire M."/>
            <person name="Marcet-Houben M."/>
            <person name="Mascher M."/>
            <person name="Morel G."/>
            <person name="Richard G.-F."/>
            <person name="Riechen J."/>
            <person name="Sacerdot C."/>
            <person name="Sarkar A."/>
            <person name="Savel G."/>
            <person name="Schacherer J."/>
            <person name="Sherman D."/>
            <person name="Straub M.-L."/>
            <person name="Stein N."/>
            <person name="Thierry A."/>
            <person name="Trautwein-Schult A."/>
            <person name="Westhof E."/>
            <person name="Worch S."/>
            <person name="Dujon B."/>
            <person name="Souciet J.-L."/>
            <person name="Wincker P."/>
            <person name="Scholz U."/>
            <person name="Neuveglise N."/>
        </authorList>
    </citation>
    <scope>NUCLEOTIDE SEQUENCE</scope>
    <source>
        <strain evidence="7">LS3</strain>
    </source>
</reference>
<dbReference type="InterPro" id="IPR000644">
    <property type="entry name" value="CBS_dom"/>
</dbReference>
<evidence type="ECO:0000259" key="5">
    <source>
        <dbReference type="PROSITE" id="PS51371"/>
    </source>
</evidence>
<dbReference type="InterPro" id="IPR046342">
    <property type="entry name" value="CBS_dom_sf"/>
</dbReference>
<evidence type="ECO:0000256" key="3">
    <source>
        <dbReference type="SAM" id="MobiDB-lite"/>
    </source>
</evidence>
<keyword evidence="4" id="KW-0472">Membrane</keyword>
<dbReference type="PROSITE" id="PS51745">
    <property type="entry name" value="PB1"/>
    <property type="match status" value="1"/>
</dbReference>
<dbReference type="SMART" id="SM00666">
    <property type="entry name" value="PB1"/>
    <property type="match status" value="1"/>
</dbReference>